<organism evidence="3">
    <name type="scientific">Capitella teleta</name>
    <name type="common">Polychaete worm</name>
    <dbReference type="NCBI Taxonomy" id="283909"/>
    <lineage>
        <taxon>Eukaryota</taxon>
        <taxon>Metazoa</taxon>
        <taxon>Spiralia</taxon>
        <taxon>Lophotrochozoa</taxon>
        <taxon>Annelida</taxon>
        <taxon>Polychaeta</taxon>
        <taxon>Sedentaria</taxon>
        <taxon>Scolecida</taxon>
        <taxon>Capitellidae</taxon>
        <taxon>Capitella</taxon>
    </lineage>
</organism>
<dbReference type="OrthoDB" id="1927454at2759"/>
<name>R7VKZ5_CAPTE</name>
<feature type="compositionally biased region" description="Basic and acidic residues" evidence="2">
    <location>
        <begin position="956"/>
        <end position="971"/>
    </location>
</feature>
<dbReference type="GO" id="GO:0005737">
    <property type="term" value="C:cytoplasm"/>
    <property type="evidence" value="ECO:0007669"/>
    <property type="project" value="UniProtKB-ARBA"/>
</dbReference>
<gene>
    <name evidence="3" type="ORF">CAPTEDRAFT_221957</name>
</gene>
<dbReference type="Proteomes" id="UP000014760">
    <property type="component" value="Unassembled WGS sequence"/>
</dbReference>
<keyword evidence="5" id="KW-1185">Reference proteome</keyword>
<feature type="compositionally biased region" description="Basic and acidic residues" evidence="2">
    <location>
        <begin position="996"/>
        <end position="1007"/>
    </location>
</feature>
<feature type="compositionally biased region" description="Basic and acidic residues" evidence="2">
    <location>
        <begin position="834"/>
        <end position="847"/>
    </location>
</feature>
<dbReference type="Pfam" id="PF10211">
    <property type="entry name" value="Ax_dynein_light"/>
    <property type="match status" value="1"/>
</dbReference>
<feature type="compositionally biased region" description="Polar residues" evidence="2">
    <location>
        <begin position="38"/>
        <end position="51"/>
    </location>
</feature>
<dbReference type="EMBL" id="AMQN01003947">
    <property type="status" value="NOT_ANNOTATED_CDS"/>
    <property type="molecule type" value="Genomic_DNA"/>
</dbReference>
<sequence>MSLMRSPHFAKSPRSKSSQSLLKGEESSKQIMLPELKANQTMVDKTRPLPTSLQSDFLPEDVLLALTQPAPPSDKLGPSHRHRNLHVSEAFGRKPPSNVWNFPKGRERLGHLTKATPCVCGAGQDISFLYDVPKKEGETAKPNKHDPSFIRAAEQEEPKQGLKLPDTLIPEEYHIVKNKGVLGLEFHEENPTSRYEVVKLRKALAEMLNAVGANDLESVGFNGQGATQMHNLLEIIKKEQNIYNMVFHELIRQVSIECVERGELLSMLRDKYSELFSKVPAQIKGLHEEVLAQRALDRRLTEELMRFKSTISVLTSELSVVKEHDQEVTNQATRAKQDLKSALSESQKNASLLTEYHALYELQRKRLEKQVSLLAGEKEVWSSAAYSLALKVIEEHSLNSCKRLHVCEKAWVKLVNHFTILLSDQDTDMLTKLQAFVDRWRDLTEEFNRNILSREDTMRQELELIREDFQKWKMHLMQKLLSPEGHLVQHPDEESLSNLHKDMKRWEDCLGHESEKFGGDILLSGQEALQEITRLVESWTDCALKVFNRHRGENGEDHPDHLNMLNMNEEIAVLVKQYHVRLTGENGVATGLIHLGNAFEMWSGKVNMLLNGSNPLQDQDWLRFMQCLDEWSAFVLHCLALIGSTQKEDEKNKEEHPTVSVDTVLQVTQKWLSSTTNGIDNEDAKLVEQVSTMHIDAVKWMVQMLLRLAPDQKHHTAEAKEAVLLGSATIGQLQSNAKLLFEQMTSFTKYVSICCSGIVTETMQRKMDAREDDAQQEYQELMLLKSECDDWVRTAKIMVCELTGEEYVEPVALSTENTKSSLMVAATPVTAEMAGRETTDMEKTKEEISEEEEEEKEEAKEEEAKGEKAAEKKEEKREEIQEGNKEDDKEKEEIKQNEEDLKEIKEEEPKEENKEEATKEEVKAEELKTEREENVEHVEKVEDTSENGEELVEVDGTNKEKEEEKEEEKGEKLEYLGHDNNTHTHCLEQDPAQAPREMHVTKREAVTHDTTPVVTPDTKKAYEALAAVSQLQDELLSTEERAQQMEEKALDLESQLSSEKEKIRELERIIAQMELDAEEKKAPKLVGTDRPQVNLPPQTPSSPPDKKASRSPDKKASPSPSAKTTADKPTSGKSNRSSGKSRKK</sequence>
<evidence type="ECO:0000256" key="2">
    <source>
        <dbReference type="SAM" id="MobiDB-lite"/>
    </source>
</evidence>
<feature type="region of interest" description="Disordered" evidence="2">
    <location>
        <begin position="827"/>
        <end position="971"/>
    </location>
</feature>
<keyword evidence="1" id="KW-0175">Coiled coil</keyword>
<evidence type="ECO:0000313" key="5">
    <source>
        <dbReference type="Proteomes" id="UP000014760"/>
    </source>
</evidence>
<feature type="compositionally biased region" description="Basic and acidic residues" evidence="2">
    <location>
        <begin position="1104"/>
        <end position="1116"/>
    </location>
</feature>
<dbReference type="EnsemblMetazoa" id="CapteT221957">
    <property type="protein sequence ID" value="CapteP221957"/>
    <property type="gene ID" value="CapteG221957"/>
</dbReference>
<dbReference type="EMBL" id="KB292298">
    <property type="protein sequence ID" value="ELU17826.1"/>
    <property type="molecule type" value="Genomic_DNA"/>
</dbReference>
<reference evidence="3 5" key="2">
    <citation type="journal article" date="2013" name="Nature">
        <title>Insights into bilaterian evolution from three spiralian genomes.</title>
        <authorList>
            <person name="Simakov O."/>
            <person name="Marletaz F."/>
            <person name="Cho S.J."/>
            <person name="Edsinger-Gonzales E."/>
            <person name="Havlak P."/>
            <person name="Hellsten U."/>
            <person name="Kuo D.H."/>
            <person name="Larsson T."/>
            <person name="Lv J."/>
            <person name="Arendt D."/>
            <person name="Savage R."/>
            <person name="Osoegawa K."/>
            <person name="de Jong P."/>
            <person name="Grimwood J."/>
            <person name="Chapman J.A."/>
            <person name="Shapiro H."/>
            <person name="Aerts A."/>
            <person name="Otillar R.P."/>
            <person name="Terry A.Y."/>
            <person name="Boore J.L."/>
            <person name="Grigoriev I.V."/>
            <person name="Lindberg D.R."/>
            <person name="Seaver E.C."/>
            <person name="Weisblat D.A."/>
            <person name="Putnam N.H."/>
            <person name="Rokhsar D.S."/>
        </authorList>
    </citation>
    <scope>NUCLEOTIDE SEQUENCE</scope>
    <source>
        <strain evidence="3 5">I ESC-2004</strain>
    </source>
</reference>
<feature type="region of interest" description="Disordered" evidence="2">
    <location>
        <begin position="1038"/>
        <end position="1061"/>
    </location>
</feature>
<reference evidence="5" key="1">
    <citation type="submission" date="2012-12" db="EMBL/GenBank/DDBJ databases">
        <authorList>
            <person name="Hellsten U."/>
            <person name="Grimwood J."/>
            <person name="Chapman J.A."/>
            <person name="Shapiro H."/>
            <person name="Aerts A."/>
            <person name="Otillar R.P."/>
            <person name="Terry A.Y."/>
            <person name="Boore J.L."/>
            <person name="Simakov O."/>
            <person name="Marletaz F."/>
            <person name="Cho S.-J."/>
            <person name="Edsinger-Gonzales E."/>
            <person name="Havlak P."/>
            <person name="Kuo D.-H."/>
            <person name="Larsson T."/>
            <person name="Lv J."/>
            <person name="Arendt D."/>
            <person name="Savage R."/>
            <person name="Osoegawa K."/>
            <person name="de Jong P."/>
            <person name="Lindberg D.R."/>
            <person name="Seaver E.C."/>
            <person name="Weisblat D.A."/>
            <person name="Putnam N.H."/>
            <person name="Grigoriev I.V."/>
            <person name="Rokhsar D.S."/>
        </authorList>
    </citation>
    <scope>NUCLEOTIDE SEQUENCE</scope>
    <source>
        <strain evidence="5">I ESC-2004</strain>
    </source>
</reference>
<accession>R7VKZ5</accession>
<evidence type="ECO:0008006" key="6">
    <source>
        <dbReference type="Google" id="ProtNLM"/>
    </source>
</evidence>
<dbReference type="PANTHER" id="PTHR23052">
    <property type="entry name" value="AXONEMAL DYNEIN LIGHT CHAIN DOMAIN-CONTAINING PROTEIN 1"/>
    <property type="match status" value="1"/>
</dbReference>
<reference evidence="4" key="3">
    <citation type="submission" date="2015-06" db="UniProtKB">
        <authorList>
            <consortium name="EnsemblMetazoa"/>
        </authorList>
    </citation>
    <scope>IDENTIFICATION</scope>
</reference>
<evidence type="ECO:0000313" key="4">
    <source>
        <dbReference type="EnsemblMetazoa" id="CapteP221957"/>
    </source>
</evidence>
<feature type="region of interest" description="Disordered" evidence="2">
    <location>
        <begin position="993"/>
        <end position="1017"/>
    </location>
</feature>
<dbReference type="InterPro" id="IPR052845">
    <property type="entry name" value="Axonemal_dynein_LC_domain"/>
</dbReference>
<protein>
    <recommendedName>
        <fullName evidence="6">Axonemal dynein light chain domain-containing protein 1</fullName>
    </recommendedName>
</protein>
<feature type="compositionally biased region" description="Basic and acidic residues" evidence="2">
    <location>
        <begin position="857"/>
        <end position="943"/>
    </location>
</feature>
<proteinExistence type="predicted"/>
<dbReference type="OMA" id="KKECYEW"/>
<dbReference type="InterPro" id="IPR019347">
    <property type="entry name" value="Axonemal_dynein_light_chain"/>
</dbReference>
<dbReference type="HOGENOM" id="CLU_006021_0_0_1"/>
<evidence type="ECO:0000313" key="3">
    <source>
        <dbReference type="EMBL" id="ELU17826.1"/>
    </source>
</evidence>
<dbReference type="AlphaFoldDB" id="R7VKZ5"/>
<feature type="region of interest" description="Disordered" evidence="2">
    <location>
        <begin position="1078"/>
        <end position="1144"/>
    </location>
</feature>
<evidence type="ECO:0000256" key="1">
    <source>
        <dbReference type="ARBA" id="ARBA00023054"/>
    </source>
</evidence>
<feature type="region of interest" description="Disordered" evidence="2">
    <location>
        <begin position="1"/>
        <end position="51"/>
    </location>
</feature>
<dbReference type="PANTHER" id="PTHR23052:SF1">
    <property type="entry name" value="AXONEMAL DYNEIN LIGHT CHAIN DOMAIN-CONTAINING PROTEIN 1"/>
    <property type="match status" value="1"/>
</dbReference>
<feature type="compositionally biased region" description="Basic and acidic residues" evidence="2">
    <location>
        <begin position="1038"/>
        <end position="1051"/>
    </location>
</feature>
<feature type="compositionally biased region" description="Acidic residues" evidence="2">
    <location>
        <begin position="944"/>
        <end position="953"/>
    </location>
</feature>